<sequence>MVTADKRKTYRMAIVWVHGAHRCTPGDRAKDSCPGWRPPAPPSGHTAGWWR</sequence>
<dbReference type="Proteomes" id="UP000095287">
    <property type="component" value="Unplaced"/>
</dbReference>
<dbReference type="WBParaSite" id="L893_g3350.t1">
    <property type="protein sequence ID" value="L893_g3350.t1"/>
    <property type="gene ID" value="L893_g3350"/>
</dbReference>
<accession>A0A1I8A6H1</accession>
<protein>
    <submittedName>
        <fullName evidence="3">Uncharacterized protein</fullName>
    </submittedName>
</protein>
<feature type="region of interest" description="Disordered" evidence="1">
    <location>
        <begin position="25"/>
        <end position="51"/>
    </location>
</feature>
<proteinExistence type="predicted"/>
<reference evidence="3" key="1">
    <citation type="submission" date="2016-11" db="UniProtKB">
        <authorList>
            <consortium name="WormBaseParasite"/>
        </authorList>
    </citation>
    <scope>IDENTIFICATION</scope>
</reference>
<evidence type="ECO:0000313" key="2">
    <source>
        <dbReference type="Proteomes" id="UP000095287"/>
    </source>
</evidence>
<name>A0A1I8A6H1_9BILA</name>
<evidence type="ECO:0000256" key="1">
    <source>
        <dbReference type="SAM" id="MobiDB-lite"/>
    </source>
</evidence>
<organism evidence="2 3">
    <name type="scientific">Steinernema glaseri</name>
    <dbReference type="NCBI Taxonomy" id="37863"/>
    <lineage>
        <taxon>Eukaryota</taxon>
        <taxon>Metazoa</taxon>
        <taxon>Ecdysozoa</taxon>
        <taxon>Nematoda</taxon>
        <taxon>Chromadorea</taxon>
        <taxon>Rhabditida</taxon>
        <taxon>Tylenchina</taxon>
        <taxon>Panagrolaimomorpha</taxon>
        <taxon>Strongyloidoidea</taxon>
        <taxon>Steinernematidae</taxon>
        <taxon>Steinernema</taxon>
    </lineage>
</organism>
<dbReference type="AlphaFoldDB" id="A0A1I8A6H1"/>
<keyword evidence="2" id="KW-1185">Reference proteome</keyword>
<evidence type="ECO:0000313" key="3">
    <source>
        <dbReference type="WBParaSite" id="L893_g3350.t1"/>
    </source>
</evidence>